<accession>A0AA38MB10</accession>
<name>A0AA38MB10_9CUCU</name>
<sequence>MNNLTEIIKVAAPCVIEIESDPQTIYHVVLERQVVIPSVVTLKDAVSWAFGLYFIMNLEYPDEVSAVLEMMQRFFLKIHPDQGSKSKRITPTKRKVIGLMNKLN</sequence>
<keyword evidence="2" id="KW-1185">Reference proteome</keyword>
<dbReference type="Proteomes" id="UP001168821">
    <property type="component" value="Unassembled WGS sequence"/>
</dbReference>
<protein>
    <submittedName>
        <fullName evidence="1">Uncharacterized protein</fullName>
    </submittedName>
</protein>
<gene>
    <name evidence="1" type="ORF">Zmor_021472</name>
</gene>
<dbReference type="AlphaFoldDB" id="A0AA38MB10"/>
<evidence type="ECO:0000313" key="2">
    <source>
        <dbReference type="Proteomes" id="UP001168821"/>
    </source>
</evidence>
<comment type="caution">
    <text evidence="1">The sequence shown here is derived from an EMBL/GenBank/DDBJ whole genome shotgun (WGS) entry which is preliminary data.</text>
</comment>
<organism evidence="1 2">
    <name type="scientific">Zophobas morio</name>
    <dbReference type="NCBI Taxonomy" id="2755281"/>
    <lineage>
        <taxon>Eukaryota</taxon>
        <taxon>Metazoa</taxon>
        <taxon>Ecdysozoa</taxon>
        <taxon>Arthropoda</taxon>
        <taxon>Hexapoda</taxon>
        <taxon>Insecta</taxon>
        <taxon>Pterygota</taxon>
        <taxon>Neoptera</taxon>
        <taxon>Endopterygota</taxon>
        <taxon>Coleoptera</taxon>
        <taxon>Polyphaga</taxon>
        <taxon>Cucujiformia</taxon>
        <taxon>Tenebrionidae</taxon>
        <taxon>Zophobas</taxon>
    </lineage>
</organism>
<reference evidence="1" key="1">
    <citation type="journal article" date="2023" name="G3 (Bethesda)">
        <title>Whole genome assemblies of Zophobas morio and Tenebrio molitor.</title>
        <authorList>
            <person name="Kaur S."/>
            <person name="Stinson S.A."/>
            <person name="diCenzo G.C."/>
        </authorList>
    </citation>
    <scope>NUCLEOTIDE SEQUENCE</scope>
    <source>
        <strain evidence="1">QUZm001</strain>
    </source>
</reference>
<proteinExistence type="predicted"/>
<evidence type="ECO:0000313" key="1">
    <source>
        <dbReference type="EMBL" id="KAJ3649749.1"/>
    </source>
</evidence>
<dbReference type="EMBL" id="JALNTZ010000006">
    <property type="protein sequence ID" value="KAJ3649749.1"/>
    <property type="molecule type" value="Genomic_DNA"/>
</dbReference>